<evidence type="ECO:0000313" key="1">
    <source>
        <dbReference type="EMBL" id="MDQ0585494.1"/>
    </source>
</evidence>
<reference evidence="1 2" key="1">
    <citation type="submission" date="2023-07" db="EMBL/GenBank/DDBJ databases">
        <title>Comparative genomics of wheat-associated soil bacteria to identify genetic determinants of phenazine resistance.</title>
        <authorList>
            <person name="Mouncey N."/>
        </authorList>
    </citation>
    <scope>NUCLEOTIDE SEQUENCE [LARGE SCALE GENOMIC DNA]</scope>
    <source>
        <strain evidence="1 2">B2I6</strain>
    </source>
</reference>
<sequence>MSSFHVDAEAGGVLDEVLAVAAVDPYLADAGMFGGDLVQELGAGDGVLHARRGDQQALLVPHQQDTDHVRCALRNLLAESPALIGRTHCAQQSYWYCTPAGLAEAAASAELPSTAGRTTGKRIAASKTGLREHGLALVDTVIAFHQAEMADHADWQVDVAQGAGGPGDVCAEETWGECRLCAYNCFQSESQAVRQTDTGPRSKR</sequence>
<name>A0ABU0P2B5_STRRH</name>
<organism evidence="1 2">
    <name type="scientific">Streptomyces rishiriensis</name>
    <dbReference type="NCBI Taxonomy" id="68264"/>
    <lineage>
        <taxon>Bacteria</taxon>
        <taxon>Bacillati</taxon>
        <taxon>Actinomycetota</taxon>
        <taxon>Actinomycetes</taxon>
        <taxon>Kitasatosporales</taxon>
        <taxon>Streptomycetaceae</taxon>
        <taxon>Streptomyces</taxon>
    </lineage>
</organism>
<accession>A0ABU0P2B5</accession>
<comment type="caution">
    <text evidence="1">The sequence shown here is derived from an EMBL/GenBank/DDBJ whole genome shotgun (WGS) entry which is preliminary data.</text>
</comment>
<keyword evidence="2" id="KW-1185">Reference proteome</keyword>
<proteinExistence type="predicted"/>
<protein>
    <submittedName>
        <fullName evidence="1">Uncharacterized protein</fullName>
    </submittedName>
</protein>
<evidence type="ECO:0000313" key="2">
    <source>
        <dbReference type="Proteomes" id="UP001230654"/>
    </source>
</evidence>
<dbReference type="Proteomes" id="UP001230654">
    <property type="component" value="Unassembled WGS sequence"/>
</dbReference>
<dbReference type="EMBL" id="JAUSWV010000002">
    <property type="protein sequence ID" value="MDQ0585494.1"/>
    <property type="molecule type" value="Genomic_DNA"/>
</dbReference>
<gene>
    <name evidence="1" type="ORF">QF030_007672</name>
</gene>